<dbReference type="Proteomes" id="UP000239763">
    <property type="component" value="Unassembled WGS sequence"/>
</dbReference>
<accession>A0AA44VRB1</accession>
<comment type="caution">
    <text evidence="1">The sequence shown here is derived from an EMBL/GenBank/DDBJ whole genome shotgun (WGS) entry which is preliminary data.</text>
</comment>
<name>A0AA44VRB1_9VIBR</name>
<protein>
    <submittedName>
        <fullName evidence="1">Uncharacterized protein</fullName>
    </submittedName>
</protein>
<evidence type="ECO:0000313" key="2">
    <source>
        <dbReference type="Proteomes" id="UP000239763"/>
    </source>
</evidence>
<dbReference type="EMBL" id="MCSB01000024">
    <property type="protein sequence ID" value="PME26963.1"/>
    <property type="molecule type" value="Genomic_DNA"/>
</dbReference>
<organism evidence="1 2">
    <name type="scientific">Vibrio lentus</name>
    <dbReference type="NCBI Taxonomy" id="136468"/>
    <lineage>
        <taxon>Bacteria</taxon>
        <taxon>Pseudomonadati</taxon>
        <taxon>Pseudomonadota</taxon>
        <taxon>Gammaproteobacteria</taxon>
        <taxon>Vibrionales</taxon>
        <taxon>Vibrionaceae</taxon>
        <taxon>Vibrio</taxon>
    </lineage>
</organism>
<gene>
    <name evidence="1" type="ORF">BCV38_07900</name>
</gene>
<keyword evidence="2" id="KW-1185">Reference proteome</keyword>
<sequence>MSISAVIQNPAATYPTSPRANSLHAKFGVFGEIIVKNAILKTIQRISHISSVVLPPSKPLKDQQPCT</sequence>
<proteinExistence type="predicted"/>
<evidence type="ECO:0000313" key="1">
    <source>
        <dbReference type="EMBL" id="PME26963.1"/>
    </source>
</evidence>
<dbReference type="AlphaFoldDB" id="A0AA44VRB1"/>
<reference evidence="1 2" key="1">
    <citation type="journal article" date="2018" name="Nature">
        <title>A major lineage of non-tailed dsDNA viruses as unrecognized killers of marine bacteria.</title>
        <authorList>
            <person name="Kauffman K.M."/>
            <person name="Hussain F.A."/>
            <person name="Yang J."/>
            <person name="Arevalo P."/>
            <person name="Brown J.M."/>
            <person name="Chang W.K."/>
            <person name="VanInsberghe D."/>
            <person name="Elsherbini J."/>
            <person name="Sharma R.S."/>
            <person name="Cutler M.B."/>
            <person name="Kelly L."/>
            <person name="Polz M.F."/>
        </authorList>
    </citation>
    <scope>NUCLEOTIDE SEQUENCE [LARGE SCALE GENOMIC DNA]</scope>
    <source>
        <strain evidence="1 2">10N.286.55.E1</strain>
    </source>
</reference>